<dbReference type="GO" id="GO:0005737">
    <property type="term" value="C:cytoplasm"/>
    <property type="evidence" value="ECO:0007669"/>
    <property type="project" value="TreeGrafter"/>
</dbReference>
<reference evidence="7" key="1">
    <citation type="submission" date="2017-05" db="UniProtKB">
        <authorList>
            <consortium name="EnsemblMetazoa"/>
        </authorList>
    </citation>
    <scope>IDENTIFICATION</scope>
</reference>
<dbReference type="Gene3D" id="3.40.140.10">
    <property type="entry name" value="Cytidine Deaminase, domain 2"/>
    <property type="match status" value="3"/>
</dbReference>
<dbReference type="PROSITE" id="PS51747">
    <property type="entry name" value="CYT_DCMP_DEAMINASES_2"/>
    <property type="match status" value="3"/>
</dbReference>
<feature type="domain" description="CMP/dCMP-type deaminase" evidence="6">
    <location>
        <begin position="186"/>
        <end position="321"/>
    </location>
</feature>
<evidence type="ECO:0000256" key="3">
    <source>
        <dbReference type="ARBA" id="ARBA00038938"/>
    </source>
</evidence>
<feature type="domain" description="CMP/dCMP-type deaminase" evidence="6">
    <location>
        <begin position="545"/>
        <end position="668"/>
    </location>
</feature>
<feature type="domain" description="CMP/dCMP-type deaminase" evidence="6">
    <location>
        <begin position="381"/>
        <end position="491"/>
    </location>
</feature>
<dbReference type="PANTHER" id="PTHR11086">
    <property type="entry name" value="DEOXYCYTIDYLATE DEAMINASE-RELATED"/>
    <property type="match status" value="1"/>
</dbReference>
<protein>
    <recommendedName>
        <fullName evidence="4">dCMP deaminase</fullName>
        <ecNumber evidence="3">3.5.4.12</ecNumber>
    </recommendedName>
    <alternativeName>
        <fullName evidence="4">dCMP deaminase</fullName>
    </alternativeName>
</protein>
<dbReference type="SUPFAM" id="SSF53927">
    <property type="entry name" value="Cytidine deaminase-like"/>
    <property type="match status" value="3"/>
</dbReference>
<dbReference type="OrthoDB" id="6710946at2759"/>
<proteinExistence type="predicted"/>
<evidence type="ECO:0000256" key="5">
    <source>
        <dbReference type="SAM" id="Coils"/>
    </source>
</evidence>
<dbReference type="InterPro" id="IPR002125">
    <property type="entry name" value="CMP_dCMP_dom"/>
</dbReference>
<evidence type="ECO:0000259" key="6">
    <source>
        <dbReference type="PROSITE" id="PS51747"/>
    </source>
</evidence>
<dbReference type="STRING" id="400682.A0A1X7TJE9"/>
<evidence type="ECO:0000256" key="2">
    <source>
        <dbReference type="ARBA" id="ARBA00022801"/>
    </source>
</evidence>
<organism evidence="7">
    <name type="scientific">Amphimedon queenslandica</name>
    <name type="common">Sponge</name>
    <dbReference type="NCBI Taxonomy" id="400682"/>
    <lineage>
        <taxon>Eukaryota</taxon>
        <taxon>Metazoa</taxon>
        <taxon>Porifera</taxon>
        <taxon>Demospongiae</taxon>
        <taxon>Heteroscleromorpha</taxon>
        <taxon>Haplosclerida</taxon>
        <taxon>Niphatidae</taxon>
        <taxon>Amphimedon</taxon>
    </lineage>
</organism>
<evidence type="ECO:0000256" key="1">
    <source>
        <dbReference type="ARBA" id="ARBA00022727"/>
    </source>
</evidence>
<dbReference type="InterPro" id="IPR015517">
    <property type="entry name" value="dCMP_deaminase-rel"/>
</dbReference>
<keyword evidence="5" id="KW-0175">Coiled coil</keyword>
<dbReference type="EnsemblMetazoa" id="Aqu2.1.14927_001">
    <property type="protein sequence ID" value="Aqu2.1.14927_001"/>
    <property type="gene ID" value="Aqu2.1.14927"/>
</dbReference>
<dbReference type="Pfam" id="PF00383">
    <property type="entry name" value="dCMP_cyt_deam_1"/>
    <property type="match status" value="3"/>
</dbReference>
<feature type="coiled-coil region" evidence="5">
    <location>
        <begin position="39"/>
        <end position="106"/>
    </location>
</feature>
<dbReference type="EC" id="3.5.4.12" evidence="3"/>
<feature type="coiled-coil region" evidence="5">
    <location>
        <begin position="155"/>
        <end position="182"/>
    </location>
</feature>
<dbReference type="InParanoid" id="A0A1X7TJE9"/>
<evidence type="ECO:0000256" key="4">
    <source>
        <dbReference type="ARBA" id="ARBA00041763"/>
    </source>
</evidence>
<dbReference type="InterPro" id="IPR016193">
    <property type="entry name" value="Cytidine_deaminase-like"/>
</dbReference>
<keyword evidence="1" id="KW-0545">Nucleotide biosynthesis</keyword>
<sequence length="717" mass="81671">MEDEMKTIEAEIQKWEARDKTSEYIEQMKQVEDEMNHECRKIIAEMKKMQKAKEKLEKSIENKIEDLKKLNEKAKELELSTRIKKAQRLKTDVHEMKEKLRTSTEKDIEKLIKEADDSLTENDVQGLLKGVKLLTEEEIKSLLEVIAGKSGDDKKELLEAVKSLTENEMEIMQDQAKSIKLERIRQWEEYYMNIACLAALRSKDPSTPVGACIVDTESYQIVGIGYNSMPYVKGGHNDKIFKWKGSEKTTPDKDEDSTLKYPFVVHAAVNAITNRTRDKLDGCILYTTIHPDEDCARAIQVAGIKEVVYSMFTRKEGRIMASDMERSRKIFKANKIETREMTISNEKEPVKSLEDRIKKAKDLHKGREDTWPKEAYKDAISWEDFFIGIAILSKKKTGACIVSSSKQVMAVGYSGYPEGMELGEIEQEKTHKEYITHAEYKAIIGGPIVRGCTLYVTSYPCDTCAKLIVQSGISEIVYKEDQGHPNSREILKHCLETMADETTLGTDDKLQEEIEKMKTEIQQWEERDKTPEYNKQIQVMQELEDEMDSEWKKIIAEMENAVGACIASPDKQIVAVEYSGEPDGIQLEIERKAKELHPGLKTSNLSSFFVHAEYRAIVGRSVRGCTLYVTSYPCNVCAKMIVESGIKEVVHYKNGDWNDDRCYSSRKILTTCLGPSNIRKYGSGDSKNESQDEASRSIAIEGPGRTYIGKITITDVQ</sequence>
<dbReference type="PANTHER" id="PTHR11086:SF18">
    <property type="entry name" value="DEOXYCYTIDYLATE DEAMINASE"/>
    <property type="match status" value="1"/>
</dbReference>
<evidence type="ECO:0000313" key="7">
    <source>
        <dbReference type="EnsemblMetazoa" id="Aqu2.1.14927_001"/>
    </source>
</evidence>
<accession>A0A1X7TJE9</accession>
<dbReference type="GO" id="GO:0004132">
    <property type="term" value="F:dCMP deaminase activity"/>
    <property type="evidence" value="ECO:0007669"/>
    <property type="project" value="TreeGrafter"/>
</dbReference>
<keyword evidence="2" id="KW-0378">Hydrolase</keyword>
<dbReference type="AlphaFoldDB" id="A0A1X7TJE9"/>
<name>A0A1X7TJE9_AMPQE</name>